<gene>
    <name evidence="1" type="ORF">D6K54_25110</name>
    <name evidence="2" type="ORF">D6S17_26770</name>
    <name evidence="3" type="ORF">EZX71_27075</name>
</gene>
<proteinExistence type="predicted"/>
<protein>
    <submittedName>
        <fullName evidence="1">Transcriptional regulator</fullName>
    </submittedName>
</protein>
<dbReference type="Proteomes" id="UP000839733">
    <property type="component" value="Unassembled WGS sequence"/>
</dbReference>
<dbReference type="AlphaFoldDB" id="A0A3Z6QSK3"/>
<evidence type="ECO:0000313" key="3">
    <source>
        <dbReference type="EMBL" id="ECW2471534.1"/>
    </source>
</evidence>
<dbReference type="EMBL" id="AAHPHN010000082">
    <property type="protein sequence ID" value="EBY8645073.1"/>
    <property type="molecule type" value="Genomic_DNA"/>
</dbReference>
<name>A0A3Z6QSK3_SALEB</name>
<organism evidence="1">
    <name type="scientific">Salmonella enterica subsp. enterica serovar Java</name>
    <dbReference type="NCBI Taxonomy" id="224729"/>
    <lineage>
        <taxon>Bacteria</taxon>
        <taxon>Pseudomonadati</taxon>
        <taxon>Pseudomonadota</taxon>
        <taxon>Gammaproteobacteria</taxon>
        <taxon>Enterobacterales</taxon>
        <taxon>Enterobacteriaceae</taxon>
        <taxon>Salmonella</taxon>
    </lineage>
</organism>
<comment type="caution">
    <text evidence="1">The sequence shown here is derived from an EMBL/GenBank/DDBJ whole genome shotgun (WGS) entry which is preliminary data.</text>
</comment>
<reference evidence="1" key="1">
    <citation type="submission" date="2018-09" db="EMBL/GenBank/DDBJ databases">
        <authorList>
            <person name="Ashton P.M."/>
            <person name="Dallman T."/>
            <person name="Nair S."/>
            <person name="De Pinna E."/>
            <person name="Peters T."/>
            <person name="Grant K."/>
        </authorList>
    </citation>
    <scope>NUCLEOTIDE SEQUENCE [LARGE SCALE GENOMIC DNA]</scope>
    <source>
        <strain evidence="2">140692</strain>
        <strain evidence="3">367309</strain>
        <strain evidence="1">412099</strain>
    </source>
</reference>
<dbReference type="EMBL" id="AAAGSE010000058">
    <property type="protein sequence ID" value="EAC0789948.1"/>
    <property type="molecule type" value="Genomic_DNA"/>
</dbReference>
<dbReference type="EMBL" id="AAKVUB010000064">
    <property type="protein sequence ID" value="ECW2471534.1"/>
    <property type="molecule type" value="Genomic_DNA"/>
</dbReference>
<dbReference type="Proteomes" id="UP000839631">
    <property type="component" value="Unassembled WGS sequence"/>
</dbReference>
<sequence>MTGSNRMPARQVIIHGDCWPVVSAVQYVVRAMHPAYRCEVTGSLPCLLQRLAGAPEAILILCLRPREHIYLFYALKSLLLDHPALVISDKLLFSDRVILHSWGDIPCAPNREIQAIISGLQKYGHCPYPLKGTFAKFLSVPECATGFFEVPVIFNNPKRLMRYMSLLMLRATTNCDVTSSQQKLLWVLCKGHYSASGLTTILNRSEKQIWQTKGLILTKLGMRNRQYDLLYGTRFCPEIQRTAFISPAEVKKLCGADVPAEYENISSPSDARMQR</sequence>
<evidence type="ECO:0000313" key="1">
    <source>
        <dbReference type="EMBL" id="EAC0789948.1"/>
    </source>
</evidence>
<evidence type="ECO:0000313" key="2">
    <source>
        <dbReference type="EMBL" id="EBY8645073.1"/>
    </source>
</evidence>
<accession>A0A3Z6QSK3</accession>